<evidence type="ECO:0000256" key="1">
    <source>
        <dbReference type="ARBA" id="ARBA00004123"/>
    </source>
</evidence>
<dbReference type="SMART" id="SM00066">
    <property type="entry name" value="GAL4"/>
    <property type="match status" value="1"/>
</dbReference>
<dbReference type="GO" id="GO:0008270">
    <property type="term" value="F:zinc ion binding"/>
    <property type="evidence" value="ECO:0007669"/>
    <property type="project" value="InterPro"/>
</dbReference>
<evidence type="ECO:0000256" key="2">
    <source>
        <dbReference type="ARBA" id="ARBA00023242"/>
    </source>
</evidence>
<dbReference type="Gene3D" id="4.10.240.10">
    <property type="entry name" value="Zn(2)-C6 fungal-type DNA-binding domain"/>
    <property type="match status" value="1"/>
</dbReference>
<accession>A0A0C9YDH7</accession>
<organism evidence="5 6">
    <name type="scientific">Laccaria amethystina LaAM-08-1</name>
    <dbReference type="NCBI Taxonomy" id="1095629"/>
    <lineage>
        <taxon>Eukaryota</taxon>
        <taxon>Fungi</taxon>
        <taxon>Dikarya</taxon>
        <taxon>Basidiomycota</taxon>
        <taxon>Agaricomycotina</taxon>
        <taxon>Agaricomycetes</taxon>
        <taxon>Agaricomycetidae</taxon>
        <taxon>Agaricales</taxon>
        <taxon>Agaricineae</taxon>
        <taxon>Hydnangiaceae</taxon>
        <taxon>Laccaria</taxon>
    </lineage>
</organism>
<gene>
    <name evidence="5" type="ORF">K443DRAFT_3307</name>
</gene>
<reference evidence="5 6" key="1">
    <citation type="submission" date="2014-04" db="EMBL/GenBank/DDBJ databases">
        <authorList>
            <consortium name="DOE Joint Genome Institute"/>
            <person name="Kuo A."/>
            <person name="Kohler A."/>
            <person name="Nagy L.G."/>
            <person name="Floudas D."/>
            <person name="Copeland A."/>
            <person name="Barry K.W."/>
            <person name="Cichocki N."/>
            <person name="Veneault-Fourrey C."/>
            <person name="LaButti K."/>
            <person name="Lindquist E.A."/>
            <person name="Lipzen A."/>
            <person name="Lundell T."/>
            <person name="Morin E."/>
            <person name="Murat C."/>
            <person name="Sun H."/>
            <person name="Tunlid A."/>
            <person name="Henrissat B."/>
            <person name="Grigoriev I.V."/>
            <person name="Hibbett D.S."/>
            <person name="Martin F."/>
            <person name="Nordberg H.P."/>
            <person name="Cantor M.N."/>
            <person name="Hua S.X."/>
        </authorList>
    </citation>
    <scope>NUCLEOTIDE SEQUENCE [LARGE SCALE GENOMIC DNA]</scope>
    <source>
        <strain evidence="5 6">LaAM-08-1</strain>
    </source>
</reference>
<keyword evidence="2" id="KW-0539">Nucleus</keyword>
<dbReference type="InterPro" id="IPR036864">
    <property type="entry name" value="Zn2-C6_fun-type_DNA-bd_sf"/>
</dbReference>
<dbReference type="SUPFAM" id="SSF57701">
    <property type="entry name" value="Zn2/Cys6 DNA-binding domain"/>
    <property type="match status" value="1"/>
</dbReference>
<dbReference type="OrthoDB" id="2269373at2759"/>
<dbReference type="PANTHER" id="PTHR31001">
    <property type="entry name" value="UNCHARACTERIZED TRANSCRIPTIONAL REGULATORY PROTEIN"/>
    <property type="match status" value="1"/>
</dbReference>
<proteinExistence type="predicted"/>
<feature type="compositionally biased region" description="Basic and acidic residues" evidence="3">
    <location>
        <begin position="438"/>
        <end position="452"/>
    </location>
</feature>
<dbReference type="Proteomes" id="UP000054477">
    <property type="component" value="Unassembled WGS sequence"/>
</dbReference>
<evidence type="ECO:0000259" key="4">
    <source>
        <dbReference type="PROSITE" id="PS50048"/>
    </source>
</evidence>
<sequence>MASESAPSGDAANATHQFPPLRHCLTHLPVVCAECKRLKLKCDRKTPCGNCAKSGSLVRCIYAGEVVEKIDLHSLHNRIRSLNDRLVLVESTLAKMNSAPPAFQSPSESSMTAYTPLADSVALLADDVSMRLDHLDKGVSQLIAPYTHVPPPEMQPTQTSDHTPDVTMQYAAPSFLQEQELTRHLPTPWGDPLYPPPAEPNYFHTDFSGLVLPTTGDQIAAPHPSSLSCKPQTFPYAQPAFSPRAVQNTSTNVNFASSLKLHTQGEAKPSTDKSIIGKHFIIGTESVLEGIQGKEAVIETAFADFQISRSEYAVFAGFNEALMRSGTGYLPEIHVLYSVDIAHRTESLVTELGKILSPLPGVLFTPSSTYRIPVFQNDETLLSWDEFVFSRIERYADIRSASDGGTSAPSGFSRNELKGSDSEKIDTDDAGNDEGEDEKSAVRDGDNGNPDHEDPDDPTNGSLTSSLPTVSFDAQAEVYATTADTASPNVFQELQVNGRLIIQSYPPRSKPKRLPKSCVEFKKLKFQGRRAIPTTGYKQVHARVVIVAKEELTRVDAIKPSRTPAIGLESTEVTTRQSSSALGFSGSAGFGSPSIKAMFSGHLGAESSSYLETRNYGSRITQGDSYGVIWWGFNIDDPHAQEADIELLDTLPSAEFQFLGKTASLPARLHVEAILDTVIDRAGKAKRTLVLQSVPDRPVRDTHLAAIRRLNLKLEGSHPVDVTPSVVFLDGPVTPDSGILLK</sequence>
<feature type="compositionally biased region" description="Polar residues" evidence="3">
    <location>
        <begin position="403"/>
        <end position="413"/>
    </location>
</feature>
<protein>
    <recommendedName>
        <fullName evidence="4">Zn(2)-C6 fungal-type domain-containing protein</fullName>
    </recommendedName>
</protein>
<dbReference type="CDD" id="cd00067">
    <property type="entry name" value="GAL4"/>
    <property type="match status" value="1"/>
</dbReference>
<dbReference type="Pfam" id="PF00172">
    <property type="entry name" value="Zn_clus"/>
    <property type="match status" value="1"/>
</dbReference>
<evidence type="ECO:0000256" key="3">
    <source>
        <dbReference type="SAM" id="MobiDB-lite"/>
    </source>
</evidence>
<reference evidence="6" key="2">
    <citation type="submission" date="2015-01" db="EMBL/GenBank/DDBJ databases">
        <title>Evolutionary Origins and Diversification of the Mycorrhizal Mutualists.</title>
        <authorList>
            <consortium name="DOE Joint Genome Institute"/>
            <consortium name="Mycorrhizal Genomics Consortium"/>
            <person name="Kohler A."/>
            <person name="Kuo A."/>
            <person name="Nagy L.G."/>
            <person name="Floudas D."/>
            <person name="Copeland A."/>
            <person name="Barry K.W."/>
            <person name="Cichocki N."/>
            <person name="Veneault-Fourrey C."/>
            <person name="LaButti K."/>
            <person name="Lindquist E.A."/>
            <person name="Lipzen A."/>
            <person name="Lundell T."/>
            <person name="Morin E."/>
            <person name="Murat C."/>
            <person name="Riley R."/>
            <person name="Ohm R."/>
            <person name="Sun H."/>
            <person name="Tunlid A."/>
            <person name="Henrissat B."/>
            <person name="Grigoriev I.V."/>
            <person name="Hibbett D.S."/>
            <person name="Martin F."/>
        </authorList>
    </citation>
    <scope>NUCLEOTIDE SEQUENCE [LARGE SCALE GENOMIC DNA]</scope>
    <source>
        <strain evidence="6">LaAM-08-1</strain>
    </source>
</reference>
<dbReference type="PROSITE" id="PS50048">
    <property type="entry name" value="ZN2_CY6_FUNGAL_2"/>
    <property type="match status" value="1"/>
</dbReference>
<comment type="subcellular location">
    <subcellularLocation>
        <location evidence="1">Nucleus</location>
    </subcellularLocation>
</comment>
<feature type="compositionally biased region" description="Acidic residues" evidence="3">
    <location>
        <begin position="428"/>
        <end position="437"/>
    </location>
</feature>
<feature type="region of interest" description="Disordered" evidence="3">
    <location>
        <begin position="400"/>
        <end position="467"/>
    </location>
</feature>
<feature type="domain" description="Zn(2)-C6 fungal-type" evidence="4">
    <location>
        <begin position="31"/>
        <end position="62"/>
    </location>
</feature>
<evidence type="ECO:0000313" key="5">
    <source>
        <dbReference type="EMBL" id="KIK06263.1"/>
    </source>
</evidence>
<keyword evidence="6" id="KW-1185">Reference proteome</keyword>
<name>A0A0C9YDH7_9AGAR</name>
<feature type="compositionally biased region" description="Basic and acidic residues" evidence="3">
    <location>
        <begin position="415"/>
        <end position="427"/>
    </location>
</feature>
<dbReference type="GO" id="GO:0000981">
    <property type="term" value="F:DNA-binding transcription factor activity, RNA polymerase II-specific"/>
    <property type="evidence" value="ECO:0007669"/>
    <property type="project" value="InterPro"/>
</dbReference>
<evidence type="ECO:0000313" key="6">
    <source>
        <dbReference type="Proteomes" id="UP000054477"/>
    </source>
</evidence>
<dbReference type="InterPro" id="IPR050613">
    <property type="entry name" value="Sec_Metabolite_Reg"/>
</dbReference>
<dbReference type="InterPro" id="IPR001138">
    <property type="entry name" value="Zn2Cys6_DnaBD"/>
</dbReference>
<dbReference type="HOGENOM" id="CLU_425809_0_0_1"/>
<dbReference type="AlphaFoldDB" id="A0A0C9YDH7"/>
<dbReference type="EMBL" id="KN838554">
    <property type="protein sequence ID" value="KIK06263.1"/>
    <property type="molecule type" value="Genomic_DNA"/>
</dbReference>
<dbReference type="GO" id="GO:0005634">
    <property type="term" value="C:nucleus"/>
    <property type="evidence" value="ECO:0007669"/>
    <property type="project" value="UniProtKB-SubCell"/>
</dbReference>